<dbReference type="Pfam" id="PF22000">
    <property type="entry name" value="DUF6929"/>
    <property type="match status" value="1"/>
</dbReference>
<proteinExistence type="predicted"/>
<dbReference type="RefSeq" id="WP_394479697.1">
    <property type="nucleotide sequence ID" value="NZ_JBIGHV010000005.1"/>
</dbReference>
<keyword evidence="2" id="KW-1185">Reference proteome</keyword>
<evidence type="ECO:0000313" key="1">
    <source>
        <dbReference type="EMBL" id="MFG6430994.1"/>
    </source>
</evidence>
<reference evidence="1 2" key="1">
    <citation type="submission" date="2024-08" db="EMBL/GenBank/DDBJ databases">
        <authorList>
            <person name="Lu H."/>
        </authorList>
    </citation>
    <scope>NUCLEOTIDE SEQUENCE [LARGE SCALE GENOMIC DNA]</scope>
    <source>
        <strain evidence="1 2">LYH14W</strain>
    </source>
</reference>
<organism evidence="1 2">
    <name type="scientific">Pelomonas parva</name>
    <dbReference type="NCBI Taxonomy" id="3299032"/>
    <lineage>
        <taxon>Bacteria</taxon>
        <taxon>Pseudomonadati</taxon>
        <taxon>Pseudomonadota</taxon>
        <taxon>Betaproteobacteria</taxon>
        <taxon>Burkholderiales</taxon>
        <taxon>Sphaerotilaceae</taxon>
        <taxon>Roseateles</taxon>
    </lineage>
</organism>
<comment type="caution">
    <text evidence="1">The sequence shown here is derived from an EMBL/GenBank/DDBJ whole genome shotgun (WGS) entry which is preliminary data.</text>
</comment>
<sequence>MLEVRVVRTLSVEADAAPDHLSAASGLVQVGQRLFVVADDEHMLAVFELSGYNFGQLHRPFDGQLPDKPKARKAAKPDLEALVHLPPWPGCPQGALLAIGSGSRPQRQRAALLAYGEAGEVHSAVRQIDLSPLYAPLLARHEQLNIEGAFVAAGHFCLLQRGIQASPVNVLISYDWPAMQAWLDGIAPAPEPLASTPYDLGTIDGVPLCFTDGAALPEGGWVFCAAAEATDDSYLDGPCRGSAVGVVAADGRLLGVWPLSLRCKAEGIAVTVENGALHLLLVTDPDDRDEPALLLSATLPDPRA</sequence>
<dbReference type="Proteomes" id="UP001606210">
    <property type="component" value="Unassembled WGS sequence"/>
</dbReference>
<protein>
    <submittedName>
        <fullName evidence="1">DUF6929 family protein</fullName>
    </submittedName>
</protein>
<name>A0ABW7F348_9BURK</name>
<gene>
    <name evidence="1" type="ORF">ACG00Y_13780</name>
</gene>
<accession>A0ABW7F348</accession>
<evidence type="ECO:0000313" key="2">
    <source>
        <dbReference type="Proteomes" id="UP001606210"/>
    </source>
</evidence>
<dbReference type="EMBL" id="JBIGHV010000005">
    <property type="protein sequence ID" value="MFG6430994.1"/>
    <property type="molecule type" value="Genomic_DNA"/>
</dbReference>
<dbReference type="InterPro" id="IPR053851">
    <property type="entry name" value="DUF6929"/>
</dbReference>